<evidence type="ECO:0000313" key="12">
    <source>
        <dbReference type="EMBL" id="MBF6059075.1"/>
    </source>
</evidence>
<evidence type="ECO:0000256" key="9">
    <source>
        <dbReference type="RuleBase" id="RU000439"/>
    </source>
</evidence>
<keyword evidence="7" id="KW-0547">Nucleotide-binding</keyword>
<keyword evidence="4 7" id="KW-0443">Lipid metabolism</keyword>
<evidence type="ECO:0000256" key="8">
    <source>
        <dbReference type="RuleBase" id="RU000437"/>
    </source>
</evidence>
<comment type="caution">
    <text evidence="7">Lacks conserved residue(s) required for the propagation of feature annotation.</text>
</comment>
<comment type="function">
    <text evidence="7">Catalyzes the reduction of the glycolytic intermediate dihydroxyacetone phosphate (DHAP) to sn-glycerol 3-phosphate (G3P), the key precursor for phospholipid synthesis.</text>
</comment>
<keyword evidence="2 7" id="KW-0444">Lipid biosynthesis</keyword>
<dbReference type="RefSeq" id="WP_185979212.1">
    <property type="nucleotide sequence ID" value="NZ_JACBGI020000040.1"/>
</dbReference>
<feature type="binding site" evidence="7">
    <location>
        <position position="261"/>
    </location>
    <ligand>
        <name>NADPH</name>
        <dbReference type="ChEBI" id="CHEBI:57783"/>
    </ligand>
</feature>
<dbReference type="PIRSF" id="PIRSF000114">
    <property type="entry name" value="Glycerol-3-P_dh"/>
    <property type="match status" value="1"/>
</dbReference>
<gene>
    <name evidence="7" type="primary">gpsA</name>
    <name evidence="12" type="ORF">H8792_012035</name>
</gene>
<feature type="domain" description="Glycerol-3-phosphate dehydrogenase NAD-dependent C-terminal" evidence="11">
    <location>
        <begin position="186"/>
        <end position="327"/>
    </location>
</feature>
<feature type="binding site" evidence="7">
    <location>
        <position position="286"/>
    </location>
    <ligand>
        <name>NADPH</name>
        <dbReference type="ChEBI" id="CHEBI:57783"/>
    </ligand>
</feature>
<dbReference type="Gene3D" id="3.40.50.720">
    <property type="entry name" value="NAD(P)-binding Rossmann-like Domain"/>
    <property type="match status" value="1"/>
</dbReference>
<evidence type="ECO:0000259" key="11">
    <source>
        <dbReference type="Pfam" id="PF07479"/>
    </source>
</evidence>
<evidence type="ECO:0000256" key="2">
    <source>
        <dbReference type="ARBA" id="ARBA00022516"/>
    </source>
</evidence>
<dbReference type="Proteomes" id="UP001193680">
    <property type="component" value="Unassembled WGS sequence"/>
</dbReference>
<dbReference type="SUPFAM" id="SSF48179">
    <property type="entry name" value="6-phosphogluconate dehydrogenase C-terminal domain-like"/>
    <property type="match status" value="1"/>
</dbReference>
<feature type="binding site" evidence="7">
    <location>
        <position position="261"/>
    </location>
    <ligand>
        <name>sn-glycerol 3-phosphate</name>
        <dbReference type="ChEBI" id="CHEBI:57597"/>
    </ligand>
</feature>
<accession>A0ABS0C1B2</accession>
<evidence type="ECO:0000256" key="6">
    <source>
        <dbReference type="ARBA" id="ARBA00023264"/>
    </source>
</evidence>
<feature type="binding site" evidence="7">
    <location>
        <position position="53"/>
    </location>
    <ligand>
        <name>NADPH</name>
        <dbReference type="ChEBI" id="CHEBI:57783"/>
    </ligand>
</feature>
<evidence type="ECO:0000313" key="13">
    <source>
        <dbReference type="Proteomes" id="UP001193680"/>
    </source>
</evidence>
<reference evidence="12 13" key="1">
    <citation type="submission" date="2020-06" db="EMBL/GenBank/DDBJ databases">
        <authorList>
            <person name="Scott K."/>
        </authorList>
    </citation>
    <scope>NUCLEOTIDE SEQUENCE [LARGE SCALE GENOMIC DNA]</scope>
    <source>
        <strain evidence="12 13">HH1</strain>
    </source>
</reference>
<dbReference type="InterPro" id="IPR008927">
    <property type="entry name" value="6-PGluconate_DH-like_C_sf"/>
</dbReference>
<keyword evidence="7" id="KW-0521">NADP</keyword>
<dbReference type="InterPro" id="IPR006109">
    <property type="entry name" value="G3P_DH_NAD-dep_C"/>
</dbReference>
<feature type="binding site" evidence="7">
    <location>
        <position position="16"/>
    </location>
    <ligand>
        <name>NADPH</name>
        <dbReference type="ChEBI" id="CHEBI:57783"/>
    </ligand>
</feature>
<feature type="binding site" evidence="7">
    <location>
        <position position="144"/>
    </location>
    <ligand>
        <name>sn-glycerol 3-phosphate</name>
        <dbReference type="ChEBI" id="CHEBI:57597"/>
    </ligand>
</feature>
<keyword evidence="13" id="KW-1185">Reference proteome</keyword>
<feature type="binding site" evidence="7">
    <location>
        <position position="113"/>
    </location>
    <ligand>
        <name>sn-glycerol 3-phosphate</name>
        <dbReference type="ChEBI" id="CHEBI:57597"/>
    </ligand>
</feature>
<feature type="domain" description="Glycerol-3-phosphate dehydrogenase NAD-dependent N-terminal" evidence="10">
    <location>
        <begin position="7"/>
        <end position="166"/>
    </location>
</feature>
<evidence type="ECO:0000256" key="1">
    <source>
        <dbReference type="ARBA" id="ARBA00011009"/>
    </source>
</evidence>
<sequence>MARQSVKVAVIGAGAWGTALAVHLARVGHEVRLWGHRPEAMRTLDQARQNQRYLPGIAFPDTLKVEVELAEALQGVSAVLVVVPSHVFRSQLRQLRGFWQDFYALPHFAWATKGFEPDSQLLLHKVARQELGESASMTVLSGPTFAAEVAKGLPTAMVSASKNSHEAEFWAQLFHHDRFRMYTQDDMVGVEIGGAYKNIMAIATGVSDGLGLGANARAALISRGMAEMMRLSHALGGQSETMMGLAGLGDLVLTCTDDLSRNRRFGYKLAKAESGVDRVIAEIGQVVEGVKAVQAVKMLAEELKLDLPIMEQVHALVTESIRPLHAVDALLARSGKAEALQL</sequence>
<organism evidence="12 13">
    <name type="scientific">Thiomicrorhabdus heinhorstiae</name>
    <dbReference type="NCBI Taxonomy" id="2748010"/>
    <lineage>
        <taxon>Bacteria</taxon>
        <taxon>Pseudomonadati</taxon>
        <taxon>Pseudomonadota</taxon>
        <taxon>Gammaproteobacteria</taxon>
        <taxon>Thiotrichales</taxon>
        <taxon>Piscirickettsiaceae</taxon>
        <taxon>Thiomicrorhabdus</taxon>
    </lineage>
</organism>
<feature type="binding site" evidence="7">
    <location>
        <position position="262"/>
    </location>
    <ligand>
        <name>sn-glycerol 3-phosphate</name>
        <dbReference type="ChEBI" id="CHEBI:57597"/>
    </ligand>
</feature>
<feature type="binding site" evidence="7">
    <location>
        <position position="37"/>
    </location>
    <ligand>
        <name>NADPH</name>
        <dbReference type="ChEBI" id="CHEBI:57783"/>
    </ligand>
</feature>
<protein>
    <recommendedName>
        <fullName evidence="7">Glycerol-3-phosphate dehydrogenase [NAD(P)+]</fullName>
        <ecNumber evidence="7">1.1.1.94</ecNumber>
    </recommendedName>
    <alternativeName>
        <fullName evidence="7">NAD(P)(+)-dependent glycerol-3-phosphate dehydrogenase</fullName>
    </alternativeName>
    <alternativeName>
        <fullName evidence="7">NAD(P)H-dependent dihydroxyacetone-phosphate reductase</fullName>
    </alternativeName>
</protein>
<keyword evidence="3 7" id="KW-0560">Oxidoreductase</keyword>
<dbReference type="InterPro" id="IPR006168">
    <property type="entry name" value="G3P_DH_NAD-dep"/>
</dbReference>
<comment type="subcellular location">
    <subcellularLocation>
        <location evidence="7">Cytoplasm</location>
    </subcellularLocation>
</comment>
<feature type="binding site" evidence="7">
    <location>
        <position position="288"/>
    </location>
    <ligand>
        <name>NADPH</name>
        <dbReference type="ChEBI" id="CHEBI:57783"/>
    </ligand>
</feature>
<reference evidence="12 13" key="2">
    <citation type="submission" date="2020-11" db="EMBL/GenBank/DDBJ databases">
        <title>Sulfur oxidizing isolate from Hospital Hole Sinkhole.</title>
        <authorList>
            <person name="Scott K.M."/>
        </authorList>
    </citation>
    <scope>NUCLEOTIDE SEQUENCE [LARGE SCALE GENOMIC DNA]</scope>
    <source>
        <strain evidence="12 13">HH1</strain>
    </source>
</reference>
<dbReference type="InterPro" id="IPR013328">
    <property type="entry name" value="6PGD_dom2"/>
</dbReference>
<evidence type="ECO:0000256" key="3">
    <source>
        <dbReference type="ARBA" id="ARBA00023002"/>
    </source>
</evidence>
<comment type="pathway">
    <text evidence="7">Membrane lipid metabolism; glycerophospholipid metabolism.</text>
</comment>
<feature type="binding site" evidence="7">
    <location>
        <position position="113"/>
    </location>
    <ligand>
        <name>NADPH</name>
        <dbReference type="ChEBI" id="CHEBI:57783"/>
    </ligand>
</feature>
<dbReference type="PANTHER" id="PTHR11728">
    <property type="entry name" value="GLYCEROL-3-PHOSPHATE DEHYDROGENASE"/>
    <property type="match status" value="1"/>
</dbReference>
<dbReference type="HAMAP" id="MF_00394">
    <property type="entry name" value="NAD_Glyc3P_dehydrog"/>
    <property type="match status" value="1"/>
</dbReference>
<dbReference type="SUPFAM" id="SSF51735">
    <property type="entry name" value="NAD(P)-binding Rossmann-fold domains"/>
    <property type="match status" value="1"/>
</dbReference>
<keyword evidence="5 7" id="KW-0594">Phospholipid biosynthesis</keyword>
<feature type="binding site" evidence="7">
    <location>
        <position position="146"/>
    </location>
    <ligand>
        <name>NADPH</name>
        <dbReference type="ChEBI" id="CHEBI:57783"/>
    </ligand>
</feature>
<keyword evidence="6 7" id="KW-1208">Phospholipid metabolism</keyword>
<dbReference type="NCBIfam" id="NF000942">
    <property type="entry name" value="PRK00094.1-4"/>
    <property type="match status" value="1"/>
</dbReference>
<comment type="similarity">
    <text evidence="1 7 8">Belongs to the NAD-dependent glycerol-3-phosphate dehydrogenase family.</text>
</comment>
<evidence type="ECO:0000256" key="4">
    <source>
        <dbReference type="ARBA" id="ARBA00023098"/>
    </source>
</evidence>
<evidence type="ECO:0000259" key="10">
    <source>
        <dbReference type="Pfam" id="PF01210"/>
    </source>
</evidence>
<evidence type="ECO:0000256" key="5">
    <source>
        <dbReference type="ARBA" id="ARBA00023209"/>
    </source>
</evidence>
<comment type="catalytic activity">
    <reaction evidence="7 9">
        <text>sn-glycerol 3-phosphate + NADP(+) = dihydroxyacetone phosphate + NADPH + H(+)</text>
        <dbReference type="Rhea" id="RHEA:11096"/>
        <dbReference type="ChEBI" id="CHEBI:15378"/>
        <dbReference type="ChEBI" id="CHEBI:57597"/>
        <dbReference type="ChEBI" id="CHEBI:57642"/>
        <dbReference type="ChEBI" id="CHEBI:57783"/>
        <dbReference type="ChEBI" id="CHEBI:58349"/>
        <dbReference type="EC" id="1.1.1.94"/>
    </reaction>
</comment>
<comment type="caution">
    <text evidence="12">The sequence shown here is derived from an EMBL/GenBank/DDBJ whole genome shotgun (WGS) entry which is preliminary data.</text>
</comment>
<dbReference type="PRINTS" id="PR00077">
    <property type="entry name" value="GPDHDRGNASE"/>
</dbReference>
<dbReference type="Pfam" id="PF07479">
    <property type="entry name" value="NAD_Gly3P_dh_C"/>
    <property type="match status" value="1"/>
</dbReference>
<dbReference type="NCBIfam" id="NF000940">
    <property type="entry name" value="PRK00094.1-2"/>
    <property type="match status" value="1"/>
</dbReference>
<dbReference type="EMBL" id="JACBGI020000040">
    <property type="protein sequence ID" value="MBF6059075.1"/>
    <property type="molecule type" value="Genomic_DNA"/>
</dbReference>
<dbReference type="EC" id="1.1.1.94" evidence="7"/>
<proteinExistence type="inferred from homology"/>
<keyword evidence="7" id="KW-0963">Cytoplasm</keyword>
<feature type="binding site" evidence="7">
    <location>
        <position position="142"/>
    </location>
    <ligand>
        <name>sn-glycerol 3-phosphate</name>
        <dbReference type="ChEBI" id="CHEBI:57597"/>
    </ligand>
</feature>
<dbReference type="PANTHER" id="PTHR11728:SF1">
    <property type="entry name" value="GLYCEROL-3-PHOSPHATE DEHYDROGENASE [NAD(+)] 2, CHLOROPLASTIC"/>
    <property type="match status" value="1"/>
</dbReference>
<feature type="binding site" evidence="7">
    <location>
        <position position="250"/>
    </location>
    <ligand>
        <name>sn-glycerol 3-phosphate</name>
        <dbReference type="ChEBI" id="CHEBI:57597"/>
    </ligand>
</feature>
<feature type="binding site" evidence="7">
    <location>
        <position position="197"/>
    </location>
    <ligand>
        <name>sn-glycerol 3-phosphate</name>
        <dbReference type="ChEBI" id="CHEBI:57597"/>
    </ligand>
</feature>
<dbReference type="InterPro" id="IPR011128">
    <property type="entry name" value="G3P_DH_NAD-dep_N"/>
</dbReference>
<keyword evidence="7 8" id="KW-0520">NAD</keyword>
<name>A0ABS0C1B2_9GAMM</name>
<dbReference type="InterPro" id="IPR036291">
    <property type="entry name" value="NAD(P)-bd_dom_sf"/>
</dbReference>
<comment type="catalytic activity">
    <reaction evidence="7">
        <text>sn-glycerol 3-phosphate + NAD(+) = dihydroxyacetone phosphate + NADH + H(+)</text>
        <dbReference type="Rhea" id="RHEA:11092"/>
        <dbReference type="ChEBI" id="CHEBI:15378"/>
        <dbReference type="ChEBI" id="CHEBI:57540"/>
        <dbReference type="ChEBI" id="CHEBI:57597"/>
        <dbReference type="ChEBI" id="CHEBI:57642"/>
        <dbReference type="ChEBI" id="CHEBI:57945"/>
        <dbReference type="EC" id="1.1.1.94"/>
    </reaction>
</comment>
<dbReference type="Pfam" id="PF01210">
    <property type="entry name" value="NAD_Gly3P_dh_N"/>
    <property type="match status" value="1"/>
</dbReference>
<evidence type="ECO:0000256" key="7">
    <source>
        <dbReference type="HAMAP-Rule" id="MF_00394"/>
    </source>
</evidence>
<feature type="active site" description="Proton acceptor" evidence="7">
    <location>
        <position position="197"/>
    </location>
</feature>
<feature type="binding site" evidence="7">
    <location>
        <position position="260"/>
    </location>
    <ligand>
        <name>sn-glycerol 3-phosphate</name>
        <dbReference type="ChEBI" id="CHEBI:57597"/>
    </ligand>
</feature>
<dbReference type="Gene3D" id="1.10.1040.10">
    <property type="entry name" value="N-(1-d-carboxylethyl)-l-norvaline Dehydrogenase, domain 2"/>
    <property type="match status" value="1"/>
</dbReference>
<feature type="binding site" evidence="7">
    <location>
        <position position="36"/>
    </location>
    <ligand>
        <name>NADPH</name>
        <dbReference type="ChEBI" id="CHEBI:57783"/>
    </ligand>
</feature>
<dbReference type="PROSITE" id="PS00957">
    <property type="entry name" value="NAD_G3PDH"/>
    <property type="match status" value="1"/>
</dbReference>